<dbReference type="EMBL" id="JACHWP010000003">
    <property type="protein sequence ID" value="MBB3023257.1"/>
    <property type="molecule type" value="Genomic_DNA"/>
</dbReference>
<dbReference type="Pfam" id="PF00743">
    <property type="entry name" value="FMO-like"/>
    <property type="match status" value="1"/>
</dbReference>
<dbReference type="Proteomes" id="UP000568050">
    <property type="component" value="Unassembled WGS sequence"/>
</dbReference>
<dbReference type="SUPFAM" id="SSF51905">
    <property type="entry name" value="FAD/NAD(P)-binding domain"/>
    <property type="match status" value="1"/>
</dbReference>
<dbReference type="InterPro" id="IPR036188">
    <property type="entry name" value="FAD/NAD-bd_sf"/>
</dbReference>
<dbReference type="GO" id="GO:0004499">
    <property type="term" value="F:N,N-dimethylaniline monooxygenase activity"/>
    <property type="evidence" value="ECO:0007669"/>
    <property type="project" value="InterPro"/>
</dbReference>
<keyword evidence="6" id="KW-1185">Reference proteome</keyword>
<dbReference type="RefSeq" id="WP_183376265.1">
    <property type="nucleotide sequence ID" value="NZ_CBCSFZ010000023.1"/>
</dbReference>
<dbReference type="PRINTS" id="PR00368">
    <property type="entry name" value="FADPNR"/>
</dbReference>
<dbReference type="InterPro" id="IPR050982">
    <property type="entry name" value="Auxin_biosynth/cation_transpt"/>
</dbReference>
<keyword evidence="4" id="KW-0560">Oxidoreductase</keyword>
<dbReference type="PIRSF" id="PIRSF000332">
    <property type="entry name" value="FMO"/>
    <property type="match status" value="1"/>
</dbReference>
<protein>
    <submittedName>
        <fullName evidence="5">Cation diffusion facilitator CzcD-associated flavoprotein CzcO</fullName>
    </submittedName>
</protein>
<organism evidence="5 6">
    <name type="scientific">Helcobacillus massiliensis</name>
    <dbReference type="NCBI Taxonomy" id="521392"/>
    <lineage>
        <taxon>Bacteria</taxon>
        <taxon>Bacillati</taxon>
        <taxon>Actinomycetota</taxon>
        <taxon>Actinomycetes</taxon>
        <taxon>Micrococcales</taxon>
        <taxon>Dermabacteraceae</taxon>
        <taxon>Helcobacillus</taxon>
    </lineage>
</organism>
<evidence type="ECO:0000313" key="5">
    <source>
        <dbReference type="EMBL" id="MBB3023257.1"/>
    </source>
</evidence>
<name>A0A839R0H9_9MICO</name>
<dbReference type="GO" id="GO:0050660">
    <property type="term" value="F:flavin adenine dinucleotide binding"/>
    <property type="evidence" value="ECO:0007669"/>
    <property type="project" value="InterPro"/>
</dbReference>
<evidence type="ECO:0000256" key="1">
    <source>
        <dbReference type="ARBA" id="ARBA00010139"/>
    </source>
</evidence>
<dbReference type="Gene3D" id="3.50.50.60">
    <property type="entry name" value="FAD/NAD(P)-binding domain"/>
    <property type="match status" value="1"/>
</dbReference>
<evidence type="ECO:0000256" key="3">
    <source>
        <dbReference type="ARBA" id="ARBA00022827"/>
    </source>
</evidence>
<evidence type="ECO:0000256" key="4">
    <source>
        <dbReference type="ARBA" id="ARBA00023002"/>
    </source>
</evidence>
<dbReference type="PANTHER" id="PTHR43539:SF78">
    <property type="entry name" value="FLAVIN-CONTAINING MONOOXYGENASE"/>
    <property type="match status" value="1"/>
</dbReference>
<proteinExistence type="inferred from homology"/>
<dbReference type="AlphaFoldDB" id="A0A839R0H9"/>
<dbReference type="InterPro" id="IPR020946">
    <property type="entry name" value="Flavin_mOase-like"/>
</dbReference>
<evidence type="ECO:0000313" key="6">
    <source>
        <dbReference type="Proteomes" id="UP000568050"/>
    </source>
</evidence>
<accession>A0A839R0H9</accession>
<evidence type="ECO:0000256" key="2">
    <source>
        <dbReference type="ARBA" id="ARBA00022630"/>
    </source>
</evidence>
<comment type="caution">
    <text evidence="5">The sequence shown here is derived from an EMBL/GenBank/DDBJ whole genome shotgun (WGS) entry which is preliminary data.</text>
</comment>
<keyword evidence="2" id="KW-0285">Flavoprotein</keyword>
<reference evidence="5 6" key="1">
    <citation type="submission" date="2020-08" db="EMBL/GenBank/DDBJ databases">
        <title>Sequencing the genomes of 1000 actinobacteria strains.</title>
        <authorList>
            <person name="Klenk H.-P."/>
        </authorList>
    </citation>
    <scope>NUCLEOTIDE SEQUENCE [LARGE SCALE GENOMIC DNA]</scope>
    <source>
        <strain evidence="5 6">DSM 23040</strain>
    </source>
</reference>
<comment type="similarity">
    <text evidence="1">Belongs to the FAD-binding monooxygenase family.</text>
</comment>
<sequence>MPKKTLVIGAGPAGLAAASYLKRAGLPFDLVDGRPQVGGVWCTEAPDAPAWPGMRMHSSKSMTEFDGLRMPVSFPTFPTAEQYGMYLRAFVAHADLSEEFEPNTQVRSARSLKEGLWEVEFSTGEVRPYSAVIVATGASTRRILPTQLRWDVEDAGVRWIHSDDYAGSEQTPEGRVLVVGSTQSAADVAVDLAGDPDRRITMLWEERRWVVPRSIGPVPADAIASAKPGFLGRLNEKIAAKAVSALQGDQEAAGLPLPSTPLLESEPVVSDELLPLVRDHRIALALDGRHLPLESFDLVVFATGHEAGVDVIDPALTADMYLDTFPRDRGDLAVLGQVSATTGTIPLLQSQAEIAALQLRAQAIDPAAAEEFARVRTSSRAGLEEGLDQARSIFARGRVRR</sequence>
<dbReference type="GO" id="GO:0050661">
    <property type="term" value="F:NADP binding"/>
    <property type="evidence" value="ECO:0007669"/>
    <property type="project" value="InterPro"/>
</dbReference>
<dbReference type="PANTHER" id="PTHR43539">
    <property type="entry name" value="FLAVIN-BINDING MONOOXYGENASE-LIKE PROTEIN (AFU_ORTHOLOGUE AFUA_4G09220)"/>
    <property type="match status" value="1"/>
</dbReference>
<keyword evidence="3" id="KW-0274">FAD</keyword>
<dbReference type="InterPro" id="IPR000960">
    <property type="entry name" value="Flavin_mOase"/>
</dbReference>
<dbReference type="PRINTS" id="PR00469">
    <property type="entry name" value="PNDRDTASEII"/>
</dbReference>
<gene>
    <name evidence="5" type="ORF">FHX50_001542</name>
</gene>